<evidence type="ECO:0000313" key="4">
    <source>
        <dbReference type="Proteomes" id="UP000006281"/>
    </source>
</evidence>
<sequence>MSRRALGVVLAVIAAATAVLATFLPFSWIGTGLGRDTRFGFTTTGWGTRSEPAELGGIAAGAQTGVPVVIAAVLLVVGAALVFLPAHQRQAGRYTAVAATGLLAGSVWTTFMVVSASLSPSFRDARARVDYEYGAGLWLLVAACVVAIAATAYLHAKPPAPAPEGVIVRQLEDDVDTDTATPPFGISVPVLPEGYLRRPAAAPEPSAGPVVGTPPERTT</sequence>
<dbReference type="KEGG" id="sesp:BN6_65820"/>
<evidence type="ECO:0000256" key="2">
    <source>
        <dbReference type="SAM" id="Phobius"/>
    </source>
</evidence>
<evidence type="ECO:0000313" key="3">
    <source>
        <dbReference type="EMBL" id="CCH33820.1"/>
    </source>
</evidence>
<proteinExistence type="predicted"/>
<keyword evidence="2" id="KW-0812">Transmembrane</keyword>
<dbReference type="OrthoDB" id="10004570at2"/>
<dbReference type="EMBL" id="HE804045">
    <property type="protein sequence ID" value="CCH33820.1"/>
    <property type="molecule type" value="Genomic_DNA"/>
</dbReference>
<dbReference type="AlphaFoldDB" id="K0K0N9"/>
<keyword evidence="2" id="KW-0472">Membrane</keyword>
<dbReference type="RefSeq" id="WP_015103931.1">
    <property type="nucleotide sequence ID" value="NC_019673.1"/>
</dbReference>
<dbReference type="HOGENOM" id="CLU_1260683_0_0_11"/>
<feature type="region of interest" description="Disordered" evidence="1">
    <location>
        <begin position="198"/>
        <end position="219"/>
    </location>
</feature>
<reference evidence="3 4" key="1">
    <citation type="journal article" date="2012" name="BMC Genomics">
        <title>Complete genome sequence of Saccharothrix espanaensis DSM 44229T and comparison to the other completely sequenced Pseudonocardiaceae.</title>
        <authorList>
            <person name="Strobel T."/>
            <person name="Al-Dilaimi A."/>
            <person name="Blom J."/>
            <person name="Gessner A."/>
            <person name="Kalinowski J."/>
            <person name="Luzhetska M."/>
            <person name="Puhler A."/>
            <person name="Szczepanowski R."/>
            <person name="Bechthold A."/>
            <person name="Ruckert C."/>
        </authorList>
    </citation>
    <scope>NUCLEOTIDE SEQUENCE [LARGE SCALE GENOMIC DNA]</scope>
    <source>
        <strain evidence="4">ATCC 51144 / DSM 44229 / JCM 9112 / NBRC 15066 / NRRL 15764</strain>
    </source>
</reference>
<protein>
    <submittedName>
        <fullName evidence="3">Uncharacterized protein</fullName>
    </submittedName>
</protein>
<feature type="transmembrane region" description="Helical" evidence="2">
    <location>
        <begin position="96"/>
        <end position="115"/>
    </location>
</feature>
<dbReference type="STRING" id="1179773.BN6_65820"/>
<dbReference type="BioCyc" id="SESP1179773:BN6_RS31695-MONOMER"/>
<feature type="transmembrane region" description="Helical" evidence="2">
    <location>
        <begin position="65"/>
        <end position="84"/>
    </location>
</feature>
<keyword evidence="4" id="KW-1185">Reference proteome</keyword>
<organism evidence="3 4">
    <name type="scientific">Saccharothrix espanaensis (strain ATCC 51144 / DSM 44229 / JCM 9112 / NBRC 15066 / NRRL 15764)</name>
    <dbReference type="NCBI Taxonomy" id="1179773"/>
    <lineage>
        <taxon>Bacteria</taxon>
        <taxon>Bacillati</taxon>
        <taxon>Actinomycetota</taxon>
        <taxon>Actinomycetes</taxon>
        <taxon>Pseudonocardiales</taxon>
        <taxon>Pseudonocardiaceae</taxon>
        <taxon>Saccharothrix</taxon>
    </lineage>
</organism>
<dbReference type="eggNOG" id="ENOG5031XAH">
    <property type="taxonomic scope" value="Bacteria"/>
</dbReference>
<accession>K0K0N9</accession>
<name>K0K0N9_SACES</name>
<evidence type="ECO:0000256" key="1">
    <source>
        <dbReference type="SAM" id="MobiDB-lite"/>
    </source>
</evidence>
<dbReference type="Proteomes" id="UP000006281">
    <property type="component" value="Chromosome"/>
</dbReference>
<dbReference type="PATRIC" id="fig|1179773.3.peg.6632"/>
<keyword evidence="2" id="KW-1133">Transmembrane helix</keyword>
<gene>
    <name evidence="3" type="ordered locus">BN6_65820</name>
</gene>
<feature type="transmembrane region" description="Helical" evidence="2">
    <location>
        <begin position="135"/>
        <end position="154"/>
    </location>
</feature>